<dbReference type="Pfam" id="PF00005">
    <property type="entry name" value="ABC_tran"/>
    <property type="match status" value="2"/>
</dbReference>
<dbReference type="GO" id="GO:0090374">
    <property type="term" value="P:oligopeptide export from mitochondrion"/>
    <property type="evidence" value="ECO:0007669"/>
    <property type="project" value="TreeGrafter"/>
</dbReference>
<evidence type="ECO:0000256" key="5">
    <source>
        <dbReference type="ARBA" id="ARBA00022692"/>
    </source>
</evidence>
<dbReference type="InterPro" id="IPR039421">
    <property type="entry name" value="Type_1_exporter"/>
</dbReference>
<feature type="region of interest" description="Disordered" evidence="12">
    <location>
        <begin position="632"/>
        <end position="661"/>
    </location>
</feature>
<dbReference type="AlphaFoldDB" id="A0A9P3FIR1"/>
<dbReference type="SUPFAM" id="SSF90123">
    <property type="entry name" value="ABC transporter transmembrane region"/>
    <property type="match status" value="2"/>
</dbReference>
<dbReference type="RefSeq" id="XP_044663585.1">
    <property type="nucleotide sequence ID" value="XM_044807650.1"/>
</dbReference>
<feature type="transmembrane region" description="Helical" evidence="13">
    <location>
        <begin position="49"/>
        <end position="74"/>
    </location>
</feature>
<dbReference type="InterPro" id="IPR003593">
    <property type="entry name" value="AAA+_ATPase"/>
</dbReference>
<dbReference type="GeneID" id="68297713"/>
<dbReference type="PANTHER" id="PTHR43394">
    <property type="entry name" value="ATP-DEPENDENT PERMEASE MDL1, MITOCHONDRIAL"/>
    <property type="match status" value="1"/>
</dbReference>
<evidence type="ECO:0000256" key="7">
    <source>
        <dbReference type="ARBA" id="ARBA00022741"/>
    </source>
</evidence>
<evidence type="ECO:0000256" key="1">
    <source>
        <dbReference type="ARBA" id="ARBA00004141"/>
    </source>
</evidence>
<dbReference type="SMART" id="SM00382">
    <property type="entry name" value="AAA"/>
    <property type="match status" value="2"/>
</dbReference>
<feature type="domain" description="ABC transporter" evidence="14">
    <location>
        <begin position="382"/>
        <end position="627"/>
    </location>
</feature>
<feature type="transmembrane region" description="Helical" evidence="13">
    <location>
        <begin position="823"/>
        <end position="843"/>
    </location>
</feature>
<dbReference type="FunFam" id="1.20.1560.10:FF:000057">
    <property type="entry name" value="ABC multidrug transporter SitT"/>
    <property type="match status" value="1"/>
</dbReference>
<organism evidence="16 17">
    <name type="scientific">Cercospora kikuchii</name>
    <dbReference type="NCBI Taxonomy" id="84275"/>
    <lineage>
        <taxon>Eukaryota</taxon>
        <taxon>Fungi</taxon>
        <taxon>Dikarya</taxon>
        <taxon>Ascomycota</taxon>
        <taxon>Pezizomycotina</taxon>
        <taxon>Dothideomycetes</taxon>
        <taxon>Dothideomycetidae</taxon>
        <taxon>Mycosphaerellales</taxon>
        <taxon>Mycosphaerellaceae</taxon>
        <taxon>Cercospora</taxon>
    </lineage>
</organism>
<feature type="transmembrane region" description="Helical" evidence="13">
    <location>
        <begin position="317"/>
        <end position="338"/>
    </location>
</feature>
<keyword evidence="7" id="KW-0547">Nucleotide-binding</keyword>
<feature type="transmembrane region" description="Helical" evidence="13">
    <location>
        <begin position="742"/>
        <end position="763"/>
    </location>
</feature>
<dbReference type="Proteomes" id="UP000825890">
    <property type="component" value="Unassembled WGS sequence"/>
</dbReference>
<dbReference type="InterPro" id="IPR036640">
    <property type="entry name" value="ABC1_TM_sf"/>
</dbReference>
<feature type="transmembrane region" description="Helical" evidence="13">
    <location>
        <begin position="923"/>
        <end position="950"/>
    </location>
</feature>
<dbReference type="GO" id="GO:0016887">
    <property type="term" value="F:ATP hydrolysis activity"/>
    <property type="evidence" value="ECO:0007669"/>
    <property type="project" value="InterPro"/>
</dbReference>
<gene>
    <name evidence="16" type="ORF">CKM354_001213800</name>
</gene>
<evidence type="ECO:0000256" key="13">
    <source>
        <dbReference type="SAM" id="Phobius"/>
    </source>
</evidence>
<comment type="subcellular location">
    <subcellularLocation>
        <location evidence="2">Endomembrane system</location>
    </subcellularLocation>
    <subcellularLocation>
        <location evidence="1">Membrane</location>
        <topology evidence="1">Multi-pass membrane protein</topology>
    </subcellularLocation>
</comment>
<dbReference type="InterPro" id="IPR003439">
    <property type="entry name" value="ABC_transporter-like_ATP-bd"/>
</dbReference>
<dbReference type="CDD" id="cd03249">
    <property type="entry name" value="ABC_MTABC3_MDL1_MDL2"/>
    <property type="match status" value="2"/>
</dbReference>
<keyword evidence="5 13" id="KW-0812">Transmembrane</keyword>
<proteinExistence type="inferred from homology"/>
<evidence type="ECO:0000256" key="8">
    <source>
        <dbReference type="ARBA" id="ARBA00022840"/>
    </source>
</evidence>
<evidence type="ECO:0000313" key="16">
    <source>
        <dbReference type="EMBL" id="GIZ49098.1"/>
    </source>
</evidence>
<dbReference type="GO" id="GO:0015421">
    <property type="term" value="F:ABC-type oligopeptide transporter activity"/>
    <property type="evidence" value="ECO:0007669"/>
    <property type="project" value="TreeGrafter"/>
</dbReference>
<feature type="domain" description="ABC transmembrane type-1" evidence="15">
    <location>
        <begin position="54"/>
        <end position="347"/>
    </location>
</feature>
<comment type="caution">
    <text evidence="16">The sequence shown here is derived from an EMBL/GenBank/DDBJ whole genome shotgun (WGS) entry which is preliminary data.</text>
</comment>
<evidence type="ECO:0000256" key="11">
    <source>
        <dbReference type="ARBA" id="ARBA00023180"/>
    </source>
</evidence>
<dbReference type="CDD" id="cd18578">
    <property type="entry name" value="ABC_6TM_Pgp_ABCB1_D2_like"/>
    <property type="match status" value="1"/>
</dbReference>
<feature type="transmembrane region" description="Helical" evidence="13">
    <location>
        <begin position="205"/>
        <end position="224"/>
    </location>
</feature>
<feature type="transmembrane region" description="Helical" evidence="13">
    <location>
        <begin position="849"/>
        <end position="867"/>
    </location>
</feature>
<dbReference type="GO" id="GO:0005743">
    <property type="term" value="C:mitochondrial inner membrane"/>
    <property type="evidence" value="ECO:0007669"/>
    <property type="project" value="TreeGrafter"/>
</dbReference>
<feature type="transmembrane region" description="Helical" evidence="13">
    <location>
        <begin position="179"/>
        <end position="199"/>
    </location>
</feature>
<comment type="similarity">
    <text evidence="3">Belongs to the ABC transporter superfamily. ABCB family. Multidrug resistance exporter (TC 3.A.1.201) subfamily.</text>
</comment>
<keyword evidence="11" id="KW-0325">Glycoprotein</keyword>
<name>A0A9P3FIR1_9PEZI</name>
<accession>A0A9P3FIR1</accession>
<evidence type="ECO:0000256" key="9">
    <source>
        <dbReference type="ARBA" id="ARBA00022989"/>
    </source>
</evidence>
<feature type="domain" description="ABC transporter" evidence="14">
    <location>
        <begin position="1027"/>
        <end position="1273"/>
    </location>
</feature>
<evidence type="ECO:0000256" key="3">
    <source>
        <dbReference type="ARBA" id="ARBA00007577"/>
    </source>
</evidence>
<dbReference type="FunFam" id="3.40.50.300:FF:001530">
    <property type="entry name" value="ABC multidrug transporter (Eurofung)"/>
    <property type="match status" value="1"/>
</dbReference>
<feature type="compositionally biased region" description="Basic and acidic residues" evidence="12">
    <location>
        <begin position="644"/>
        <end position="661"/>
    </location>
</feature>
<evidence type="ECO:0000256" key="6">
    <source>
        <dbReference type="ARBA" id="ARBA00022737"/>
    </source>
</evidence>
<dbReference type="GO" id="GO:0005524">
    <property type="term" value="F:ATP binding"/>
    <property type="evidence" value="ECO:0007669"/>
    <property type="project" value="UniProtKB-KW"/>
</dbReference>
<evidence type="ECO:0000259" key="15">
    <source>
        <dbReference type="PROSITE" id="PS50929"/>
    </source>
</evidence>
<keyword evidence="17" id="KW-1185">Reference proteome</keyword>
<dbReference type="Gene3D" id="3.40.50.300">
    <property type="entry name" value="P-loop containing nucleotide triphosphate hydrolases"/>
    <property type="match status" value="2"/>
</dbReference>
<keyword evidence="9 13" id="KW-1133">Transmembrane helix</keyword>
<dbReference type="CDD" id="cd18577">
    <property type="entry name" value="ABC_6TM_Pgp_ABCB1_D1_like"/>
    <property type="match status" value="1"/>
</dbReference>
<evidence type="ECO:0008006" key="18">
    <source>
        <dbReference type="Google" id="ProtNLM"/>
    </source>
</evidence>
<keyword evidence="4" id="KW-0813">Transport</keyword>
<dbReference type="SUPFAM" id="SSF52540">
    <property type="entry name" value="P-loop containing nucleoside triphosphate hydrolases"/>
    <property type="match status" value="2"/>
</dbReference>
<keyword evidence="6" id="KW-0677">Repeat</keyword>
<dbReference type="OrthoDB" id="6500128at2759"/>
<evidence type="ECO:0000313" key="17">
    <source>
        <dbReference type="Proteomes" id="UP000825890"/>
    </source>
</evidence>
<evidence type="ECO:0000259" key="14">
    <source>
        <dbReference type="PROSITE" id="PS50893"/>
    </source>
</evidence>
<feature type="transmembrane region" description="Helical" evidence="13">
    <location>
        <begin position="106"/>
        <end position="130"/>
    </location>
</feature>
<dbReference type="EMBL" id="BOLY01000008">
    <property type="protein sequence ID" value="GIZ49098.1"/>
    <property type="molecule type" value="Genomic_DNA"/>
</dbReference>
<dbReference type="InterPro" id="IPR027417">
    <property type="entry name" value="P-loop_NTPase"/>
</dbReference>
<evidence type="ECO:0000256" key="2">
    <source>
        <dbReference type="ARBA" id="ARBA00004308"/>
    </source>
</evidence>
<feature type="transmembrane region" description="Helical" evidence="13">
    <location>
        <begin position="962"/>
        <end position="985"/>
    </location>
</feature>
<dbReference type="GO" id="GO:0012505">
    <property type="term" value="C:endomembrane system"/>
    <property type="evidence" value="ECO:0007669"/>
    <property type="project" value="UniProtKB-SubCell"/>
</dbReference>
<feature type="transmembrane region" description="Helical" evidence="13">
    <location>
        <begin position="701"/>
        <end position="722"/>
    </location>
</feature>
<dbReference type="PANTHER" id="PTHR43394:SF11">
    <property type="entry name" value="ATP-BINDING CASSETTE TRANSPORTER"/>
    <property type="match status" value="1"/>
</dbReference>
<dbReference type="InterPro" id="IPR017871">
    <property type="entry name" value="ABC_transporter-like_CS"/>
</dbReference>
<evidence type="ECO:0000256" key="10">
    <source>
        <dbReference type="ARBA" id="ARBA00023136"/>
    </source>
</evidence>
<keyword evidence="8" id="KW-0067">ATP-binding</keyword>
<dbReference type="PROSITE" id="PS00211">
    <property type="entry name" value="ABC_TRANSPORTER_1"/>
    <property type="match status" value="2"/>
</dbReference>
<feature type="transmembrane region" description="Helical" evidence="13">
    <location>
        <begin position="282"/>
        <end position="305"/>
    </location>
</feature>
<evidence type="ECO:0000256" key="4">
    <source>
        <dbReference type="ARBA" id="ARBA00022448"/>
    </source>
</evidence>
<feature type="domain" description="ABC transmembrane type-1" evidence="15">
    <location>
        <begin position="706"/>
        <end position="991"/>
    </location>
</feature>
<dbReference type="PROSITE" id="PS50893">
    <property type="entry name" value="ABC_TRANSPORTER_2"/>
    <property type="match status" value="2"/>
</dbReference>
<dbReference type="Gene3D" id="1.20.1560.10">
    <property type="entry name" value="ABC transporter type 1, transmembrane domain"/>
    <property type="match status" value="1"/>
</dbReference>
<keyword evidence="10 13" id="KW-0472">Membrane</keyword>
<protein>
    <recommendedName>
        <fullName evidence="18">ABC transporter</fullName>
    </recommendedName>
</protein>
<sequence>MSRDLADKIGSDTTVDVATADTNDGKNVLKQLPASRAYLRVFSYGSPTILTLQAVAVIAACGSGVALAMVNLVLGNFITLLSGFSSGREIPDDFLSAATEQSSRLYFVYIGIARFGCIYLYSTIMTYAALRIGRELRHDYLRSALRQDISFFDYGSAGSISMQATSNGRLIQLGISEKLGQIIQAVATFIAAFAIAFASQWKLTLILLCVVPALILMVGTAGGIDAGIETQMLKVYAQAAAFTESTLSSIRVIHAFNLGPRIVSRYATYLDQARDLGKKKNLLYGLLFAGEYFVMFAAMGLAFWQGIAMIARGEVDGIGTVFTVIFSIVIAAAMLNSIPPNMVTFTRAATAASELFALIDRVSQIDPFHPGGKKPADSDGSIDIRGLTFSYPTRPDVIVLEDFNLQIPAGKVTALVGSSGSGKSTIIGLLERWYNPSDGKILFSGTPLEQLNLQWLRTNMRLVQQEPVLFNGTVFENICHGLVGTPWEHASLEDRLLRVKDAAKTAFAHDFIENLPRKYDTSIGERGGLLSGGQKQRIAIARSIISQPKILLLDEATSALDPHSEAIVQKALDRASKDRTTIVIAHKLKTIKSADNIVVMKQGKIIEQGQHGELIACGGVYSTLVRAQELSPDEDRSQPISSHEGQDASALEKTETLGRHHSDAHKRLDLLSEREDYELVPATGIISTVASLVRHTPHLKWWYLIALCTSILGASAGIYPGQALLLGNVMDVFHPTLDQRRGYFFALMFFIMAIGLLIIYMVMGWVSNHIAQSYGYDIRKHMFASYLRQDLRFFDRPENTIGSLISRLDSDAQSLFELMGFNITLIILSVITVIICSILSIAISWRLGLVGVFAGIPVMVLGGYIRIKIETKMDAEIDTRLRESASIASESITAIRTVSSLAIENDILLRYTAKLDTAMSESLMTLVFMMGFSAFTQSVEFFILALGFWWGSKLITMGNIDFYEFIVSFMAVYFSGQGCATIFTFTSSFTKANAAANYFLWLCNLEGTIKESDENRDVVPAAGCTLYELEDIQFAYPLAPEHLVLKGVSLSIHPGQFVAFVGASGCGKSTMISLIERFYDPTSGRIVIDGAQDLSKLNPRRYRQAVSLVQQEPTMFPGSIRENILMGTDQGATGDSAVDDAAIESACRAANVWDFVSSLPQGLSTPCGMGGAQLSGGQRQRIAIARALIRNPSVILLDEATSALDTESEKIVQAALMDAASSRNRITIAIAHRVSTITSADRIFVFHRGRIVEAGTHSELLAQRGTYAKMCEAQNI</sequence>
<dbReference type="Pfam" id="PF00664">
    <property type="entry name" value="ABC_membrane"/>
    <property type="match status" value="2"/>
</dbReference>
<reference evidence="16 17" key="1">
    <citation type="submission" date="2021-01" db="EMBL/GenBank/DDBJ databases">
        <title>Cercospora kikuchii MAFF 305040 whole genome shotgun sequence.</title>
        <authorList>
            <person name="Kashiwa T."/>
            <person name="Suzuki T."/>
        </authorList>
    </citation>
    <scope>NUCLEOTIDE SEQUENCE [LARGE SCALE GENOMIC DNA]</scope>
    <source>
        <strain evidence="16 17">MAFF 305040</strain>
    </source>
</reference>
<dbReference type="PROSITE" id="PS50929">
    <property type="entry name" value="ABC_TM1F"/>
    <property type="match status" value="2"/>
</dbReference>
<dbReference type="InterPro" id="IPR011527">
    <property type="entry name" value="ABC1_TM_dom"/>
</dbReference>
<evidence type="ECO:0000256" key="12">
    <source>
        <dbReference type="SAM" id="MobiDB-lite"/>
    </source>
</evidence>
<dbReference type="FunFam" id="3.40.50.300:FF:000913">
    <property type="entry name" value="ABC multidrug transporter SitT"/>
    <property type="match status" value="1"/>
</dbReference>